<comment type="catalytic activity">
    <reaction evidence="4">
        <text>uridine(13) in tRNA = pseudouridine(13) in tRNA</text>
        <dbReference type="Rhea" id="RHEA:42540"/>
        <dbReference type="Rhea" id="RHEA-COMP:10105"/>
        <dbReference type="Rhea" id="RHEA-COMP:10106"/>
        <dbReference type="ChEBI" id="CHEBI:65314"/>
        <dbReference type="ChEBI" id="CHEBI:65315"/>
        <dbReference type="EC" id="5.4.99.27"/>
    </reaction>
</comment>
<feature type="domain" description="TRUD" evidence="5">
    <location>
        <begin position="157"/>
        <end position="304"/>
    </location>
</feature>
<evidence type="ECO:0000313" key="6">
    <source>
        <dbReference type="EMBL" id="MBB5035122.1"/>
    </source>
</evidence>
<accession>A0A7W7YFA1</accession>
<dbReference type="Gene3D" id="3.30.2350.20">
    <property type="entry name" value="TruD, catalytic domain"/>
    <property type="match status" value="1"/>
</dbReference>
<dbReference type="Pfam" id="PF01142">
    <property type="entry name" value="TruD"/>
    <property type="match status" value="2"/>
</dbReference>
<dbReference type="InterPro" id="IPR050170">
    <property type="entry name" value="TruD_pseudoU_synthase"/>
</dbReference>
<dbReference type="InterPro" id="IPR001656">
    <property type="entry name" value="PsdUridine_synth_TruD"/>
</dbReference>
<keyword evidence="3 4" id="KW-0413">Isomerase</keyword>
<evidence type="ECO:0000256" key="1">
    <source>
        <dbReference type="ARBA" id="ARBA00007953"/>
    </source>
</evidence>
<evidence type="ECO:0000313" key="7">
    <source>
        <dbReference type="Proteomes" id="UP000590740"/>
    </source>
</evidence>
<dbReference type="GO" id="GO:0003723">
    <property type="term" value="F:RNA binding"/>
    <property type="evidence" value="ECO:0007669"/>
    <property type="project" value="InterPro"/>
</dbReference>
<dbReference type="Gene3D" id="3.30.2340.10">
    <property type="entry name" value="TruD, insertion domain"/>
    <property type="match status" value="1"/>
</dbReference>
<dbReference type="EC" id="5.4.99.27" evidence="4"/>
<sequence>MISNPKALPYLHGCPLGRARFKVQPEDFMVEEILGFEPSGVGEHCLVWAEKRNLDSNAAAAQLADAVGIRRRLVSHCGLKDRHAVTRQWFSLHMPGQPSPEPEALESEGLKVLRITRNTRKLRRGIHQGNRFTIRLREPEFDADSARRRWSAIAAKGVPNFFGAQRFGNDGQNLSKALAMFRGEFNPGDRLLRGLLISSARSYLFNTVVAERMAAGTWDRPLAGEVFGFSDNGTILLPKNQRGDEVARFEKGIVELTAPLWGEGDLQSVGEVRDFELSVADRFPEITAGLKACDLRQERRVMRLRPLQPVMEVGADGGLSMRFDLPKGTYATAILRELAALDEAGHAEVDS</sequence>
<dbReference type="InterPro" id="IPR020103">
    <property type="entry name" value="PsdUridine_synth_cat_dom_sf"/>
</dbReference>
<dbReference type="HAMAP" id="MF_01082">
    <property type="entry name" value="TruD"/>
    <property type="match status" value="1"/>
</dbReference>
<evidence type="ECO:0000259" key="5">
    <source>
        <dbReference type="PROSITE" id="PS50984"/>
    </source>
</evidence>
<evidence type="ECO:0000256" key="2">
    <source>
        <dbReference type="ARBA" id="ARBA00022694"/>
    </source>
</evidence>
<dbReference type="EMBL" id="JACHIG010000013">
    <property type="protein sequence ID" value="MBB5035122.1"/>
    <property type="molecule type" value="Genomic_DNA"/>
</dbReference>
<dbReference type="InterPro" id="IPR042214">
    <property type="entry name" value="TruD_catalytic"/>
</dbReference>
<dbReference type="GO" id="GO:0005829">
    <property type="term" value="C:cytosol"/>
    <property type="evidence" value="ECO:0007669"/>
    <property type="project" value="TreeGrafter"/>
</dbReference>
<gene>
    <name evidence="4" type="primary">truD</name>
    <name evidence="6" type="ORF">HNQ65_004730</name>
</gene>
<dbReference type="InterPro" id="IPR011760">
    <property type="entry name" value="PsdUridine_synth_TruD_insert"/>
</dbReference>
<dbReference type="RefSeq" id="WP_184343588.1">
    <property type="nucleotide sequence ID" value="NZ_JACHIG010000013.1"/>
</dbReference>
<feature type="active site" description="Nucleophile" evidence="4">
    <location>
        <position position="81"/>
    </location>
</feature>
<reference evidence="6 7" key="1">
    <citation type="submission" date="2020-08" db="EMBL/GenBank/DDBJ databases">
        <title>Genomic Encyclopedia of Type Strains, Phase IV (KMG-IV): sequencing the most valuable type-strain genomes for metagenomic binning, comparative biology and taxonomic classification.</title>
        <authorList>
            <person name="Goeker M."/>
        </authorList>
    </citation>
    <scope>NUCLEOTIDE SEQUENCE [LARGE SCALE GENOMIC DNA]</scope>
    <source>
        <strain evidence="6 7">DSM 12252</strain>
    </source>
</reference>
<keyword evidence="2 4" id="KW-0819">tRNA processing</keyword>
<dbReference type="AlphaFoldDB" id="A0A7W7YFA1"/>
<keyword evidence="7" id="KW-1185">Reference proteome</keyword>
<dbReference type="Proteomes" id="UP000590740">
    <property type="component" value="Unassembled WGS sequence"/>
</dbReference>
<protein>
    <recommendedName>
        <fullName evidence="4">tRNA pseudouridine synthase D</fullName>
        <ecNumber evidence="4">5.4.99.27</ecNumber>
    </recommendedName>
    <alternativeName>
        <fullName evidence="4">tRNA pseudouridine(13) synthase</fullName>
    </alternativeName>
    <alternativeName>
        <fullName evidence="4">tRNA pseudouridylate synthase D</fullName>
    </alternativeName>
    <alternativeName>
        <fullName evidence="4">tRNA-uridine isomerase D</fullName>
    </alternativeName>
</protein>
<evidence type="ECO:0000256" key="3">
    <source>
        <dbReference type="ARBA" id="ARBA00023235"/>
    </source>
</evidence>
<dbReference type="PROSITE" id="PS01268">
    <property type="entry name" value="UPF0024"/>
    <property type="match status" value="1"/>
</dbReference>
<dbReference type="InterPro" id="IPR043165">
    <property type="entry name" value="TruD_insert_sf"/>
</dbReference>
<comment type="function">
    <text evidence="4">Responsible for synthesis of pseudouridine from uracil-13 in transfer RNAs.</text>
</comment>
<evidence type="ECO:0000256" key="4">
    <source>
        <dbReference type="HAMAP-Rule" id="MF_01082"/>
    </source>
</evidence>
<dbReference type="PANTHER" id="PTHR47811">
    <property type="entry name" value="TRNA PSEUDOURIDINE SYNTHASE D"/>
    <property type="match status" value="1"/>
</dbReference>
<dbReference type="SUPFAM" id="SSF55120">
    <property type="entry name" value="Pseudouridine synthase"/>
    <property type="match status" value="1"/>
</dbReference>
<dbReference type="InterPro" id="IPR020119">
    <property type="entry name" value="PsdUridine_synth_TruD_CS"/>
</dbReference>
<proteinExistence type="inferred from homology"/>
<dbReference type="GO" id="GO:0031119">
    <property type="term" value="P:tRNA pseudouridine synthesis"/>
    <property type="evidence" value="ECO:0007669"/>
    <property type="project" value="UniProtKB-UniRule"/>
</dbReference>
<organism evidence="6 7">
    <name type="scientific">Prosthecobacter vanneervenii</name>
    <dbReference type="NCBI Taxonomy" id="48466"/>
    <lineage>
        <taxon>Bacteria</taxon>
        <taxon>Pseudomonadati</taxon>
        <taxon>Verrucomicrobiota</taxon>
        <taxon>Verrucomicrobiia</taxon>
        <taxon>Verrucomicrobiales</taxon>
        <taxon>Verrucomicrobiaceae</taxon>
        <taxon>Prosthecobacter</taxon>
    </lineage>
</organism>
<comment type="similarity">
    <text evidence="1 4">Belongs to the pseudouridine synthase TruD family.</text>
</comment>
<comment type="caution">
    <text evidence="6">The sequence shown here is derived from an EMBL/GenBank/DDBJ whole genome shotgun (WGS) entry which is preliminary data.</text>
</comment>
<name>A0A7W7YFA1_9BACT</name>
<dbReference type="GO" id="GO:0160150">
    <property type="term" value="F:tRNA pseudouridine(13) synthase activity"/>
    <property type="evidence" value="ECO:0007669"/>
    <property type="project" value="UniProtKB-EC"/>
</dbReference>
<dbReference type="PROSITE" id="PS50984">
    <property type="entry name" value="TRUD"/>
    <property type="match status" value="1"/>
</dbReference>
<dbReference type="PANTHER" id="PTHR47811:SF1">
    <property type="entry name" value="TRNA PSEUDOURIDINE SYNTHASE D"/>
    <property type="match status" value="1"/>
</dbReference>